<accession>A0A645JE49</accession>
<dbReference type="EMBL" id="VSSQ01139396">
    <property type="protein sequence ID" value="MPN62005.1"/>
    <property type="molecule type" value="Genomic_DNA"/>
</dbReference>
<evidence type="ECO:0000313" key="1">
    <source>
        <dbReference type="EMBL" id="MPN62005.1"/>
    </source>
</evidence>
<organism evidence="1">
    <name type="scientific">bioreactor metagenome</name>
    <dbReference type="NCBI Taxonomy" id="1076179"/>
    <lineage>
        <taxon>unclassified sequences</taxon>
        <taxon>metagenomes</taxon>
        <taxon>ecological metagenomes</taxon>
    </lineage>
</organism>
<gene>
    <name evidence="1" type="ORF">SDC9_209751</name>
</gene>
<sequence>MKSKISYSLAYYGNLYKNPLSSSKGADERLVNDYRIASDELRKVAAELKGFIEERPTLAFLLPSGKKMMDAFHGLIGLSNSLFAANQDDWLRNTLAYEDEVILNLSLQKE</sequence>
<proteinExistence type="predicted"/>
<reference evidence="1" key="1">
    <citation type="submission" date="2019-08" db="EMBL/GenBank/DDBJ databases">
        <authorList>
            <person name="Kucharzyk K."/>
            <person name="Murdoch R.W."/>
            <person name="Higgins S."/>
            <person name="Loffler F."/>
        </authorList>
    </citation>
    <scope>NUCLEOTIDE SEQUENCE</scope>
</reference>
<dbReference type="AlphaFoldDB" id="A0A645JE49"/>
<name>A0A645JE49_9ZZZZ</name>
<protein>
    <submittedName>
        <fullName evidence="1">Uncharacterized protein</fullName>
    </submittedName>
</protein>
<comment type="caution">
    <text evidence="1">The sequence shown here is derived from an EMBL/GenBank/DDBJ whole genome shotgun (WGS) entry which is preliminary data.</text>
</comment>